<protein>
    <submittedName>
        <fullName evidence="6">Tape measure protein</fullName>
    </submittedName>
</protein>
<feature type="transmembrane region" description="Helical" evidence="4">
    <location>
        <begin position="376"/>
        <end position="399"/>
    </location>
</feature>
<keyword evidence="4" id="KW-0812">Transmembrane</keyword>
<dbReference type="PANTHER" id="PTHR37813">
    <property type="entry name" value="FELS-2 PROPHAGE PROTEIN"/>
    <property type="match status" value="1"/>
</dbReference>
<dbReference type="Pfam" id="PF10145">
    <property type="entry name" value="PhageMin_Tail"/>
    <property type="match status" value="1"/>
</dbReference>
<keyword evidence="7" id="KW-1185">Reference proteome</keyword>
<feature type="domain" description="Phage tail tape measure protein" evidence="5">
    <location>
        <begin position="93"/>
        <end position="281"/>
    </location>
</feature>
<organism evidence="6 7">
    <name type="scientific">Maritalea myrionectae</name>
    <dbReference type="NCBI Taxonomy" id="454601"/>
    <lineage>
        <taxon>Bacteria</taxon>
        <taxon>Pseudomonadati</taxon>
        <taxon>Pseudomonadota</taxon>
        <taxon>Alphaproteobacteria</taxon>
        <taxon>Hyphomicrobiales</taxon>
        <taxon>Devosiaceae</taxon>
        <taxon>Maritalea</taxon>
    </lineage>
</organism>
<dbReference type="AlphaFoldDB" id="A0A2R4MEE8"/>
<accession>A0A2R4MEE8</accession>
<sequence length="863" mass="88137">MMDLSELGLAISSDGVVVANNRLEEFEKRGFGAERAANRLARSAARMAAQFIAVAAATFSLNRTINTISGFEKSISQVQAITRATSVEMDRLRDVAREMGATTEFSASQAADGMRFLGMAGFTAAESIASIPAVLDLATASSMGLAQSADITSNIMSGFGIVAENSAEVTDVLAAASSRANTSVSQLGQAMSTVAPIASSLEIELSDTAAAIGVLSDAGIQGERAGTAMRGVLASLAGPTKQAEEVLKRLGLTIQDVNPATNDLSVVLARLREAGLSTADAMTIFGREAASGALVLVEAADRVSEFGEELSKVDGEAKRMAETMRDNLGGDLKTLASTIESVILTMGEAGLTGVLRASTQALTEMFRALGDNMDNVIIVIATLSAGLGAYALAAGGAAIATGTLTVAVGTFATTLAVLTGPAGLFALAVAGLTGFVLWTGKSKDAMLDYNDVAADLVEVQGKLEQSSGDVSEALATEAREKLNSAEAALELAAADREATLAHIQYQKALQAGANALEETYGTISAGTIVSNSQGEIDAAMAELDRIQSKIDEINAKKVQIEIVVGTVLSGSLVGEQFASAQETVKTEETDSGGGGTVSTGGGAGTTYSDLIAMAQERIDQLAVEAEALQLTTGAAAALRFEQEMIAQAANDNIALGPAQLEQIALLGEEMAKAKLKVEGVQLALSQRSPWEIARDEIAQLNEMLKLGAIEWDTYAHAAFQAKAEVAASALGLASGLSGALAQMFKDNKAFAIANAVVNTAEAVTKALATYGPTPWGFAAAGVAAASGAAQIAAISSAQRGSGSVPSVSGGGQSSAPQQTAPATEPQRTTNVTLVGNGFSPEQIVELLNEALGDGHKINVNTAA</sequence>
<evidence type="ECO:0000256" key="1">
    <source>
        <dbReference type="ARBA" id="ARBA00022612"/>
    </source>
</evidence>
<evidence type="ECO:0000256" key="2">
    <source>
        <dbReference type="SAM" id="Coils"/>
    </source>
</evidence>
<dbReference type="KEGG" id="mmyr:MXMO3_01828"/>
<evidence type="ECO:0000313" key="6">
    <source>
        <dbReference type="EMBL" id="AVX04353.1"/>
    </source>
</evidence>
<keyword evidence="1" id="KW-1188">Viral release from host cell</keyword>
<feature type="compositionally biased region" description="Polar residues" evidence="3">
    <location>
        <begin position="819"/>
        <end position="833"/>
    </location>
</feature>
<evidence type="ECO:0000259" key="5">
    <source>
        <dbReference type="Pfam" id="PF10145"/>
    </source>
</evidence>
<evidence type="ECO:0000256" key="4">
    <source>
        <dbReference type="SAM" id="Phobius"/>
    </source>
</evidence>
<feature type="transmembrane region" description="Helical" evidence="4">
    <location>
        <begin position="411"/>
        <end position="438"/>
    </location>
</feature>
<proteinExistence type="predicted"/>
<dbReference type="InterPro" id="IPR010090">
    <property type="entry name" value="Phage_tape_meas"/>
</dbReference>
<dbReference type="Proteomes" id="UP000258927">
    <property type="component" value="Chromosome"/>
</dbReference>
<evidence type="ECO:0000256" key="3">
    <source>
        <dbReference type="SAM" id="MobiDB-lite"/>
    </source>
</evidence>
<reference evidence="6 7" key="1">
    <citation type="submission" date="2017-05" db="EMBL/GenBank/DDBJ databases">
        <title>Genome Analysis of Maritalea myrionectae HL2708#5.</title>
        <authorList>
            <consortium name="Cotde Inc.-PKNU"/>
            <person name="Jang D."/>
            <person name="Oh H.-M."/>
        </authorList>
    </citation>
    <scope>NUCLEOTIDE SEQUENCE [LARGE SCALE GENOMIC DNA]</scope>
    <source>
        <strain evidence="6 7">HL2708#5</strain>
    </source>
</reference>
<feature type="coiled-coil region" evidence="2">
    <location>
        <begin position="529"/>
        <end position="556"/>
    </location>
</feature>
<evidence type="ECO:0000313" key="7">
    <source>
        <dbReference type="Proteomes" id="UP000258927"/>
    </source>
</evidence>
<keyword evidence="2" id="KW-0175">Coiled coil</keyword>
<dbReference type="NCBIfam" id="TIGR01760">
    <property type="entry name" value="tape_meas_TP901"/>
    <property type="match status" value="1"/>
</dbReference>
<dbReference type="RefSeq" id="WP_117395682.1">
    <property type="nucleotide sequence ID" value="NZ_CP021330.1"/>
</dbReference>
<dbReference type="PANTHER" id="PTHR37813:SF1">
    <property type="entry name" value="FELS-2 PROPHAGE PROTEIN"/>
    <property type="match status" value="1"/>
</dbReference>
<feature type="region of interest" description="Disordered" evidence="3">
    <location>
        <begin position="802"/>
        <end position="833"/>
    </location>
</feature>
<dbReference type="EMBL" id="CP021330">
    <property type="protein sequence ID" value="AVX04353.1"/>
    <property type="molecule type" value="Genomic_DNA"/>
</dbReference>
<name>A0A2R4MEE8_9HYPH</name>
<keyword evidence="4" id="KW-0472">Membrane</keyword>
<keyword evidence="4" id="KW-1133">Transmembrane helix</keyword>
<feature type="compositionally biased region" description="Low complexity" evidence="3">
    <location>
        <begin position="802"/>
        <end position="818"/>
    </location>
</feature>
<gene>
    <name evidence="6" type="ORF">MXMO3_01828</name>
</gene>